<dbReference type="SUPFAM" id="SSF49313">
    <property type="entry name" value="Cadherin-like"/>
    <property type="match status" value="2"/>
</dbReference>
<feature type="transmembrane region" description="Helical" evidence="10">
    <location>
        <begin position="12"/>
        <end position="29"/>
    </location>
</feature>
<dbReference type="Gene3D" id="2.60.40.60">
    <property type="entry name" value="Cadherins"/>
    <property type="match status" value="3"/>
</dbReference>
<dbReference type="InterPro" id="IPR050174">
    <property type="entry name" value="Protocadherin/Cadherin-CA"/>
</dbReference>
<dbReference type="EMBL" id="UZAK01003356">
    <property type="protein sequence ID" value="VDO79381.1"/>
    <property type="molecule type" value="Genomic_DNA"/>
</dbReference>
<evidence type="ECO:0000313" key="14">
    <source>
        <dbReference type="WBParaSite" id="SCUD_0000310501-mRNA-1"/>
    </source>
</evidence>
<evidence type="ECO:0000256" key="7">
    <source>
        <dbReference type="ARBA" id="ARBA00023180"/>
    </source>
</evidence>
<dbReference type="InterPro" id="IPR020894">
    <property type="entry name" value="Cadherin_CS"/>
</dbReference>
<reference evidence="12 13" key="2">
    <citation type="submission" date="2018-11" db="EMBL/GenBank/DDBJ databases">
        <authorList>
            <consortium name="Pathogen Informatics"/>
        </authorList>
    </citation>
    <scope>NUCLEOTIDE SEQUENCE [LARGE SCALE GENOMIC DNA]</scope>
    <source>
        <strain evidence="12">Dakar</strain>
        <strain evidence="13">Dakar, Senegal</strain>
    </source>
</reference>
<dbReference type="WBParaSite" id="SCUD_0000310501-mRNA-1">
    <property type="protein sequence ID" value="SCUD_0000310501-mRNA-1"/>
    <property type="gene ID" value="SCUD_0000310501"/>
</dbReference>
<dbReference type="PROSITE" id="PS00232">
    <property type="entry name" value="CADHERIN_1"/>
    <property type="match status" value="1"/>
</dbReference>
<evidence type="ECO:0000256" key="9">
    <source>
        <dbReference type="SAM" id="MobiDB-lite"/>
    </source>
</evidence>
<evidence type="ECO:0000259" key="11">
    <source>
        <dbReference type="PROSITE" id="PS50268"/>
    </source>
</evidence>
<evidence type="ECO:0000256" key="2">
    <source>
        <dbReference type="ARBA" id="ARBA00022692"/>
    </source>
</evidence>
<dbReference type="PROSITE" id="PS50268">
    <property type="entry name" value="CADHERIN_2"/>
    <property type="match status" value="1"/>
</dbReference>
<evidence type="ECO:0000256" key="4">
    <source>
        <dbReference type="ARBA" id="ARBA00022837"/>
    </source>
</evidence>
<dbReference type="GO" id="GO:0005509">
    <property type="term" value="F:calcium ion binding"/>
    <property type="evidence" value="ECO:0007669"/>
    <property type="project" value="UniProtKB-UniRule"/>
</dbReference>
<feature type="compositionally biased region" description="Basic and acidic residues" evidence="9">
    <location>
        <begin position="180"/>
        <end position="193"/>
    </location>
</feature>
<gene>
    <name evidence="12" type="ORF">SCUD_LOCUS3106</name>
</gene>
<feature type="domain" description="Cadherin" evidence="11">
    <location>
        <begin position="70"/>
        <end position="112"/>
    </location>
</feature>
<dbReference type="AlphaFoldDB" id="A0A183JK76"/>
<dbReference type="GO" id="GO:0007156">
    <property type="term" value="P:homophilic cell adhesion via plasma membrane adhesion molecules"/>
    <property type="evidence" value="ECO:0007669"/>
    <property type="project" value="InterPro"/>
</dbReference>
<name>A0A183JK76_9TREM</name>
<sequence length="414" mass="46761">MAYEQIRWSPVTMGLHLLTMLYCLVQYFLRQPSREFDLDKNTGKLTVRKNVIDIGKHHSNELFGKFVSLLDREQKDTYELTAYAEDSGNPSRRANTVIHISISDVNDHAPEFRYPTPHGTGSLLNISCAQLGSQIIAHVHANDSDTGRNGDIEYSIIRQNSRPQLQKVKRSGDGDLLTDVQEKSKNKVSKDKNSQSNHTDSPDLKETTTVQDGVNKTVESKNISNTRHVKWAPLSQVLLGGPTEEHFDIDSYSGQLFLIHPIFDCSQPVDVKLLIQATDGGQPSKSSTAQLTLRIYPVTMTNELDSENNQNTNNNNFMSVTDIRRNLDFNRRTSSSTNAWTDHKNSRPIYQRAGFSVSSSGMTSNQRNITNYHWPAIVGLIVTMIVLVLLLCLMLIILRRRFIMDTRKLPNKGM</sequence>
<keyword evidence="6 10" id="KW-0472">Membrane</keyword>
<keyword evidence="4 8" id="KW-0106">Calcium</keyword>
<dbReference type="InterPro" id="IPR015919">
    <property type="entry name" value="Cadherin-like_sf"/>
</dbReference>
<organism evidence="14">
    <name type="scientific">Schistosoma curassoni</name>
    <dbReference type="NCBI Taxonomy" id="6186"/>
    <lineage>
        <taxon>Eukaryota</taxon>
        <taxon>Metazoa</taxon>
        <taxon>Spiralia</taxon>
        <taxon>Lophotrochozoa</taxon>
        <taxon>Platyhelminthes</taxon>
        <taxon>Trematoda</taxon>
        <taxon>Digenea</taxon>
        <taxon>Strigeidida</taxon>
        <taxon>Schistosomatoidea</taxon>
        <taxon>Schistosomatidae</taxon>
        <taxon>Schistosoma</taxon>
    </lineage>
</organism>
<protein>
    <submittedName>
        <fullName evidence="14">Cadherin domain-containing protein</fullName>
    </submittedName>
</protein>
<evidence type="ECO:0000256" key="8">
    <source>
        <dbReference type="PROSITE-ProRule" id="PRU00043"/>
    </source>
</evidence>
<dbReference type="CDD" id="cd11304">
    <property type="entry name" value="Cadherin_repeat"/>
    <property type="match status" value="2"/>
</dbReference>
<keyword evidence="7" id="KW-0325">Glycoprotein</keyword>
<proteinExistence type="predicted"/>
<evidence type="ECO:0000256" key="10">
    <source>
        <dbReference type="SAM" id="Phobius"/>
    </source>
</evidence>
<reference evidence="14" key="1">
    <citation type="submission" date="2016-06" db="UniProtKB">
        <authorList>
            <consortium name="WormBaseParasite"/>
        </authorList>
    </citation>
    <scope>IDENTIFICATION</scope>
</reference>
<dbReference type="SMART" id="SM00112">
    <property type="entry name" value="CA"/>
    <property type="match status" value="2"/>
</dbReference>
<dbReference type="Proteomes" id="UP000279833">
    <property type="component" value="Unassembled WGS sequence"/>
</dbReference>
<dbReference type="InterPro" id="IPR002126">
    <property type="entry name" value="Cadherin-like_dom"/>
</dbReference>
<evidence type="ECO:0000256" key="6">
    <source>
        <dbReference type="ARBA" id="ARBA00023136"/>
    </source>
</evidence>
<accession>A0A183JK76</accession>
<keyword evidence="2 10" id="KW-0812">Transmembrane</keyword>
<evidence type="ECO:0000256" key="5">
    <source>
        <dbReference type="ARBA" id="ARBA00022989"/>
    </source>
</evidence>
<evidence type="ECO:0000313" key="13">
    <source>
        <dbReference type="Proteomes" id="UP000279833"/>
    </source>
</evidence>
<dbReference type="GO" id="GO:0005886">
    <property type="term" value="C:plasma membrane"/>
    <property type="evidence" value="ECO:0007669"/>
    <property type="project" value="InterPro"/>
</dbReference>
<evidence type="ECO:0000256" key="3">
    <source>
        <dbReference type="ARBA" id="ARBA00022737"/>
    </source>
</evidence>
<evidence type="ECO:0000256" key="1">
    <source>
        <dbReference type="ARBA" id="ARBA00004167"/>
    </source>
</evidence>
<keyword evidence="13" id="KW-1185">Reference proteome</keyword>
<comment type="subcellular location">
    <subcellularLocation>
        <location evidence="1">Membrane</location>
        <topology evidence="1">Single-pass membrane protein</topology>
    </subcellularLocation>
</comment>
<keyword evidence="5 10" id="KW-1133">Transmembrane helix</keyword>
<dbReference type="PANTHER" id="PTHR24028">
    <property type="entry name" value="CADHERIN-87A"/>
    <property type="match status" value="1"/>
</dbReference>
<feature type="region of interest" description="Disordered" evidence="9">
    <location>
        <begin position="163"/>
        <end position="207"/>
    </location>
</feature>
<dbReference type="PANTHER" id="PTHR24028:SF328">
    <property type="entry name" value="CADHERIN-3"/>
    <property type="match status" value="1"/>
</dbReference>
<feature type="transmembrane region" description="Helical" evidence="10">
    <location>
        <begin position="372"/>
        <end position="398"/>
    </location>
</feature>
<evidence type="ECO:0000313" key="12">
    <source>
        <dbReference type="EMBL" id="VDO79381.1"/>
    </source>
</evidence>
<keyword evidence="3" id="KW-0677">Repeat</keyword>